<keyword evidence="5" id="KW-0131">Cell cycle</keyword>
<dbReference type="InterPro" id="IPR005548">
    <property type="entry name" value="Cell_div_FtsQ/DivIB_C"/>
</dbReference>
<evidence type="ECO:0000313" key="9">
    <source>
        <dbReference type="EMBL" id="PKY71614.1"/>
    </source>
</evidence>
<evidence type="ECO:0000256" key="1">
    <source>
        <dbReference type="ARBA" id="ARBA00022475"/>
    </source>
</evidence>
<dbReference type="PANTHER" id="PTHR37820">
    <property type="entry name" value="CELL DIVISION PROTEIN DIVIB"/>
    <property type="match status" value="1"/>
</dbReference>
<keyword evidence="6" id="KW-0472">Membrane</keyword>
<evidence type="ECO:0000256" key="2">
    <source>
        <dbReference type="ARBA" id="ARBA00022618"/>
    </source>
</evidence>
<dbReference type="InterPro" id="IPR013685">
    <property type="entry name" value="POTRA_FtsQ_type"/>
</dbReference>
<evidence type="ECO:0000256" key="3">
    <source>
        <dbReference type="ARBA" id="ARBA00022692"/>
    </source>
</evidence>
<keyword evidence="2" id="KW-0132">Cell division</keyword>
<feature type="domain" description="POTRA" evidence="8">
    <location>
        <begin position="59"/>
        <end position="120"/>
    </location>
</feature>
<dbReference type="PANTHER" id="PTHR37820:SF1">
    <property type="entry name" value="CELL DIVISION PROTEIN FTSQ"/>
    <property type="match status" value="1"/>
</dbReference>
<evidence type="ECO:0000259" key="7">
    <source>
        <dbReference type="Pfam" id="PF03799"/>
    </source>
</evidence>
<evidence type="ECO:0000256" key="5">
    <source>
        <dbReference type="ARBA" id="ARBA00023306"/>
    </source>
</evidence>
<dbReference type="GO" id="GO:0051301">
    <property type="term" value="P:cell division"/>
    <property type="evidence" value="ECO:0007669"/>
    <property type="project" value="UniProtKB-KW"/>
</dbReference>
<dbReference type="Pfam" id="PF08478">
    <property type="entry name" value="POTRA_1"/>
    <property type="match status" value="1"/>
</dbReference>
<proteinExistence type="predicted"/>
<comment type="caution">
    <text evidence="9">The sequence shown here is derived from an EMBL/GenBank/DDBJ whole genome shotgun (WGS) entry which is preliminary data.</text>
</comment>
<evidence type="ECO:0000256" key="6">
    <source>
        <dbReference type="SAM" id="Phobius"/>
    </source>
</evidence>
<keyword evidence="1" id="KW-1003">Cell membrane</keyword>
<sequence>MKERVSYEFAERLAERTRAVSRRRRYLLVLALAGVAAVAAVVAVAFLSPLFAYHPSAAQVSGATKEVSAETVVQATERFANIPLPRLDTSKVAQEVQRANIRVASATVSRKPLHGIQIELSLRTPIGIEDTGSGRKLVDSKGIAFAKAAGENLKELSLPTDEERAPAATTVAKVIQAVPAALMQKVVRIEAINRDRVQLLLDSGATVIWGDDSNGELKAKVASVLLQRNASTYDLTDPLRPVTS</sequence>
<dbReference type="GO" id="GO:0004190">
    <property type="term" value="F:aspartic-type endopeptidase activity"/>
    <property type="evidence" value="ECO:0007669"/>
    <property type="project" value="InterPro"/>
</dbReference>
<evidence type="ECO:0000313" key="10">
    <source>
        <dbReference type="Proteomes" id="UP000235122"/>
    </source>
</evidence>
<protein>
    <submittedName>
        <fullName evidence="9">Uncharacterized protein</fullName>
    </submittedName>
</protein>
<feature type="transmembrane region" description="Helical" evidence="6">
    <location>
        <begin position="26"/>
        <end position="51"/>
    </location>
</feature>
<dbReference type="Proteomes" id="UP000235122">
    <property type="component" value="Unassembled WGS sequence"/>
</dbReference>
<evidence type="ECO:0000256" key="4">
    <source>
        <dbReference type="ARBA" id="ARBA00022989"/>
    </source>
</evidence>
<dbReference type="InterPro" id="IPR001969">
    <property type="entry name" value="Aspartic_peptidase_AS"/>
</dbReference>
<dbReference type="GeneID" id="35867258"/>
<dbReference type="PROSITE" id="PS00141">
    <property type="entry name" value="ASP_PROTEASE"/>
    <property type="match status" value="1"/>
</dbReference>
<feature type="domain" description="Cell division protein FtsQ/DivIB C-terminal" evidence="7">
    <location>
        <begin position="134"/>
        <end position="228"/>
    </location>
</feature>
<dbReference type="GO" id="GO:0006508">
    <property type="term" value="P:proteolysis"/>
    <property type="evidence" value="ECO:0007669"/>
    <property type="project" value="InterPro"/>
</dbReference>
<keyword evidence="4 6" id="KW-1133">Transmembrane helix</keyword>
<dbReference type="STRING" id="33007.HMPREF3198_01902"/>
<dbReference type="EMBL" id="PKKO01000006">
    <property type="protein sequence ID" value="PKY71614.1"/>
    <property type="molecule type" value="Genomic_DNA"/>
</dbReference>
<dbReference type="AlphaFoldDB" id="A0A2I1IKG6"/>
<gene>
    <name evidence="9" type="ORF">CYJ19_10370</name>
</gene>
<dbReference type="Pfam" id="PF03799">
    <property type="entry name" value="FtsQ_DivIB_C"/>
    <property type="match status" value="1"/>
</dbReference>
<dbReference type="RefSeq" id="WP_024331513.1">
    <property type="nucleotide sequence ID" value="NZ_JASOXK010000004.1"/>
</dbReference>
<dbReference type="InterPro" id="IPR050487">
    <property type="entry name" value="FtsQ_DivIB"/>
</dbReference>
<organism evidence="9 10">
    <name type="scientific">Winkia neuii</name>
    <dbReference type="NCBI Taxonomy" id="33007"/>
    <lineage>
        <taxon>Bacteria</taxon>
        <taxon>Bacillati</taxon>
        <taxon>Actinomycetota</taxon>
        <taxon>Actinomycetes</taxon>
        <taxon>Actinomycetales</taxon>
        <taxon>Actinomycetaceae</taxon>
        <taxon>Winkia</taxon>
    </lineage>
</organism>
<reference evidence="9 10" key="1">
    <citation type="submission" date="2017-12" db="EMBL/GenBank/DDBJ databases">
        <title>Phylogenetic diversity of female urinary microbiome.</title>
        <authorList>
            <person name="Thomas-White K."/>
            <person name="Wolfe A.J."/>
        </authorList>
    </citation>
    <scope>NUCLEOTIDE SEQUENCE [LARGE SCALE GENOMIC DNA]</scope>
    <source>
        <strain evidence="9 10">UMB0402</strain>
    </source>
</reference>
<accession>A0A2I1IKG6</accession>
<name>A0A2I1IKG6_9ACTO</name>
<evidence type="ECO:0000259" key="8">
    <source>
        <dbReference type="Pfam" id="PF08478"/>
    </source>
</evidence>
<dbReference type="GO" id="GO:0005886">
    <property type="term" value="C:plasma membrane"/>
    <property type="evidence" value="ECO:0007669"/>
    <property type="project" value="TreeGrafter"/>
</dbReference>
<keyword evidence="3 6" id="KW-0812">Transmembrane</keyword>
<keyword evidence="10" id="KW-1185">Reference proteome</keyword>